<dbReference type="Gene3D" id="2.130.10.10">
    <property type="entry name" value="YVTN repeat-like/Quinoprotein amine dehydrogenase"/>
    <property type="match status" value="2"/>
</dbReference>
<evidence type="ECO:0008006" key="5">
    <source>
        <dbReference type="Google" id="ProtNLM"/>
    </source>
</evidence>
<feature type="compositionally biased region" description="Basic and acidic residues" evidence="2">
    <location>
        <begin position="409"/>
        <end position="420"/>
    </location>
</feature>
<keyword evidence="4" id="KW-1185">Reference proteome</keyword>
<dbReference type="PANTHER" id="PTHR16038">
    <property type="entry name" value="NOP SEVEN ASSOCIATED PROTEIN 1"/>
    <property type="match status" value="1"/>
</dbReference>
<organism evidence="3 4">
    <name type="scientific">Prymnesium parvum</name>
    <name type="common">Toxic golden alga</name>
    <dbReference type="NCBI Taxonomy" id="97485"/>
    <lineage>
        <taxon>Eukaryota</taxon>
        <taxon>Haptista</taxon>
        <taxon>Haptophyta</taxon>
        <taxon>Prymnesiophyceae</taxon>
        <taxon>Prymnesiales</taxon>
        <taxon>Prymnesiaceae</taxon>
        <taxon>Prymnesium</taxon>
    </lineage>
</organism>
<reference evidence="3 4" key="1">
    <citation type="journal article" date="2024" name="Science">
        <title>Giant polyketide synthase enzymes in the biosynthesis of giant marine polyether toxins.</title>
        <authorList>
            <person name="Fallon T.R."/>
            <person name="Shende V.V."/>
            <person name="Wierzbicki I.H."/>
            <person name="Pendleton A.L."/>
            <person name="Watervoot N.F."/>
            <person name="Auber R.P."/>
            <person name="Gonzalez D.J."/>
            <person name="Wisecaver J.H."/>
            <person name="Moore B.S."/>
        </authorList>
    </citation>
    <scope>NUCLEOTIDE SEQUENCE [LARGE SCALE GENOMIC DNA]</scope>
    <source>
        <strain evidence="3 4">12B1</strain>
    </source>
</reference>
<dbReference type="EMBL" id="JBGBPQ010000010">
    <property type="protein sequence ID" value="KAL1518875.1"/>
    <property type="molecule type" value="Genomic_DNA"/>
</dbReference>
<dbReference type="GO" id="GO:0042273">
    <property type="term" value="P:ribosomal large subunit biogenesis"/>
    <property type="evidence" value="ECO:0007669"/>
    <property type="project" value="InterPro"/>
</dbReference>
<sequence length="464" mass="49432">MELFTGDDTGLMKRVDLVGLGSTGHTARRWGTQEYGGGVGSVCFGPSEEYIGMGLDTGAVKFWRADGADGEPVLALTAHAQARLGTSALHATASRVIASDRHGGVRVWPWPTEAVVAAEPATFEMGGSTTACAIEAAGTLIAGGGRDRDVAVWDIEQGAEAFKARNVPHDNLDLSVPVWVSAVKFLPQQKKRLVVTTGFVDQRLRGEVRLYDVSAQRRPVARAIAPLGDEALSAVECSLDGNSVFAGSVSGTIARLDVRMNLKVMGRFKGAAGTIRALSVHPSSPLLASASLDRHVRVYKLDGTAARDTPRLCKIYLKQRLTALIFSSALPKKVATDQDDVDAMLDELPDADAGQARDVTTEGEEADADESDEDHGMHELDGGGMANVNLDRAQGGGDSSSEEEAEGSQDDRRRPQRVDDTGGSAAHRPEKVKAAGKRAQSTKRVPMKQRKSADKPSIQKKKRT</sequence>
<dbReference type="InterPro" id="IPR036322">
    <property type="entry name" value="WD40_repeat_dom_sf"/>
</dbReference>
<dbReference type="SMART" id="SM00320">
    <property type="entry name" value="WD40"/>
    <property type="match status" value="4"/>
</dbReference>
<proteinExistence type="predicted"/>
<name>A0AB34JD94_PRYPA</name>
<dbReference type="InterPro" id="IPR015943">
    <property type="entry name" value="WD40/YVTN_repeat-like_dom_sf"/>
</dbReference>
<protein>
    <recommendedName>
        <fullName evidence="5">WD repeat-containing protein 74</fullName>
    </recommendedName>
</protein>
<accession>A0AB34JD94</accession>
<evidence type="ECO:0000256" key="1">
    <source>
        <dbReference type="PROSITE-ProRule" id="PRU00221"/>
    </source>
</evidence>
<dbReference type="PROSITE" id="PS50082">
    <property type="entry name" value="WD_REPEATS_2"/>
    <property type="match status" value="1"/>
</dbReference>
<dbReference type="InterPro" id="IPR037379">
    <property type="entry name" value="WDR74/Nsa1"/>
</dbReference>
<evidence type="ECO:0000313" key="4">
    <source>
        <dbReference type="Proteomes" id="UP001515480"/>
    </source>
</evidence>
<dbReference type="GO" id="GO:0030687">
    <property type="term" value="C:preribosome, large subunit precursor"/>
    <property type="evidence" value="ECO:0007669"/>
    <property type="project" value="TreeGrafter"/>
</dbReference>
<dbReference type="PANTHER" id="PTHR16038:SF4">
    <property type="entry name" value="WD REPEAT-CONTAINING PROTEIN 74"/>
    <property type="match status" value="1"/>
</dbReference>
<gene>
    <name evidence="3" type="ORF">AB1Y20_003152</name>
</gene>
<feature type="repeat" description="WD" evidence="1">
    <location>
        <begin position="268"/>
        <end position="309"/>
    </location>
</feature>
<comment type="caution">
    <text evidence="3">The sequence shown here is derived from an EMBL/GenBank/DDBJ whole genome shotgun (WGS) entry which is preliminary data.</text>
</comment>
<keyword evidence="1" id="KW-0853">WD repeat</keyword>
<dbReference type="GO" id="GO:0005730">
    <property type="term" value="C:nucleolus"/>
    <property type="evidence" value="ECO:0007669"/>
    <property type="project" value="InterPro"/>
</dbReference>
<dbReference type="AlphaFoldDB" id="A0AB34JD94"/>
<dbReference type="Pfam" id="PF00400">
    <property type="entry name" value="WD40"/>
    <property type="match status" value="1"/>
</dbReference>
<dbReference type="InterPro" id="IPR001680">
    <property type="entry name" value="WD40_rpt"/>
</dbReference>
<evidence type="ECO:0000256" key="2">
    <source>
        <dbReference type="SAM" id="MobiDB-lite"/>
    </source>
</evidence>
<dbReference type="Proteomes" id="UP001515480">
    <property type="component" value="Unassembled WGS sequence"/>
</dbReference>
<feature type="compositionally biased region" description="Acidic residues" evidence="2">
    <location>
        <begin position="361"/>
        <end position="373"/>
    </location>
</feature>
<feature type="region of interest" description="Disordered" evidence="2">
    <location>
        <begin position="348"/>
        <end position="464"/>
    </location>
</feature>
<dbReference type="SUPFAM" id="SSF50978">
    <property type="entry name" value="WD40 repeat-like"/>
    <property type="match status" value="1"/>
</dbReference>
<evidence type="ECO:0000313" key="3">
    <source>
        <dbReference type="EMBL" id="KAL1518875.1"/>
    </source>
</evidence>